<dbReference type="InterPro" id="IPR032675">
    <property type="entry name" value="LRR_dom_sf"/>
</dbReference>
<evidence type="ECO:0000256" key="3">
    <source>
        <dbReference type="ARBA" id="ARBA00022692"/>
    </source>
</evidence>
<reference evidence="10" key="1">
    <citation type="journal article" date="2020" name="Nat. Commun.">
        <title>Genome assembly of wild tea tree DASZ reveals pedigree and selection history of tea varieties.</title>
        <authorList>
            <person name="Zhang W."/>
            <person name="Zhang Y."/>
            <person name="Qiu H."/>
            <person name="Guo Y."/>
            <person name="Wan H."/>
            <person name="Zhang X."/>
            <person name="Scossa F."/>
            <person name="Alseekh S."/>
            <person name="Zhang Q."/>
            <person name="Wang P."/>
            <person name="Xu L."/>
            <person name="Schmidt M.H."/>
            <person name="Jia X."/>
            <person name="Li D."/>
            <person name="Zhu A."/>
            <person name="Guo F."/>
            <person name="Chen W."/>
            <person name="Ni D."/>
            <person name="Usadel B."/>
            <person name="Fernie A.R."/>
            <person name="Wen W."/>
        </authorList>
    </citation>
    <scope>NUCLEOTIDE SEQUENCE [LARGE SCALE GENOMIC DNA]</scope>
    <source>
        <strain evidence="10">cv. G240</strain>
    </source>
</reference>
<protein>
    <submittedName>
        <fullName evidence="9">Uncharacterized protein</fullName>
    </submittedName>
</protein>
<dbReference type="Gene3D" id="3.80.10.10">
    <property type="entry name" value="Ribonuclease Inhibitor"/>
    <property type="match status" value="3"/>
</dbReference>
<organism evidence="9 10">
    <name type="scientific">Camellia sinensis</name>
    <name type="common">Tea plant</name>
    <name type="synonym">Thea sinensis</name>
    <dbReference type="NCBI Taxonomy" id="4442"/>
    <lineage>
        <taxon>Eukaryota</taxon>
        <taxon>Viridiplantae</taxon>
        <taxon>Streptophyta</taxon>
        <taxon>Embryophyta</taxon>
        <taxon>Tracheophyta</taxon>
        <taxon>Spermatophyta</taxon>
        <taxon>Magnoliopsida</taxon>
        <taxon>eudicotyledons</taxon>
        <taxon>Gunneridae</taxon>
        <taxon>Pentapetalae</taxon>
        <taxon>asterids</taxon>
        <taxon>Ericales</taxon>
        <taxon>Theaceae</taxon>
        <taxon>Camellia</taxon>
    </lineage>
</organism>
<dbReference type="GO" id="GO:0016020">
    <property type="term" value="C:membrane"/>
    <property type="evidence" value="ECO:0007669"/>
    <property type="project" value="UniProtKB-SubCell"/>
</dbReference>
<dbReference type="AlphaFoldDB" id="A0A7J7GJM9"/>
<keyword evidence="2" id="KW-0433">Leucine-rich repeat</keyword>
<dbReference type="EMBL" id="JACBKZ010000010">
    <property type="protein sequence ID" value="KAF5941003.1"/>
    <property type="molecule type" value="Genomic_DNA"/>
</dbReference>
<comment type="subcellular location">
    <subcellularLocation>
        <location evidence="1">Membrane</location>
        <topology evidence="1">Single-pass type I membrane protein</topology>
    </subcellularLocation>
</comment>
<dbReference type="PANTHER" id="PTHR48061">
    <property type="entry name" value="LEUCINE-RICH REPEAT RECEPTOR PROTEIN KINASE EMS1-LIKE-RELATED"/>
    <property type="match status" value="1"/>
</dbReference>
<evidence type="ECO:0000256" key="7">
    <source>
        <dbReference type="ARBA" id="ARBA00023136"/>
    </source>
</evidence>
<dbReference type="PANTHER" id="PTHR48061:SF2">
    <property type="entry name" value="RECEPTOR LIKE PROTEIN 30-LIKE"/>
    <property type="match status" value="1"/>
</dbReference>
<name>A0A7J7GJM9_CAMSI</name>
<dbReference type="FunFam" id="3.80.10.10:FF:000041">
    <property type="entry name" value="LRR receptor-like serine/threonine-protein kinase ERECTA"/>
    <property type="match status" value="1"/>
</dbReference>
<keyword evidence="7" id="KW-0472">Membrane</keyword>
<dbReference type="InterPro" id="IPR046956">
    <property type="entry name" value="RLP23-like"/>
</dbReference>
<keyword evidence="6" id="KW-1133">Transmembrane helix</keyword>
<keyword evidence="5" id="KW-0677">Repeat</keyword>
<evidence type="ECO:0000256" key="8">
    <source>
        <dbReference type="ARBA" id="ARBA00023180"/>
    </source>
</evidence>
<evidence type="ECO:0000313" key="10">
    <source>
        <dbReference type="Proteomes" id="UP000593564"/>
    </source>
</evidence>
<keyword evidence="8" id="KW-0325">Glycoprotein</keyword>
<keyword evidence="4" id="KW-0732">Signal</keyword>
<dbReference type="InterPro" id="IPR001611">
    <property type="entry name" value="Leu-rich_rpt"/>
</dbReference>
<sequence length="424" mass="47290">MTVAFLEEYKAHARSKTWIKDLDPLISPSIGYISAEANYNSTRARTKPPVKVLFIEAERTKTQSSDNWLTNRPEVDGESMEKEKGEIKIHTVPVHSQCLNDQSLLSLQLKNSLTFNSAVSVKGVTCDKASHFTGLDLNRKSISSGINHLSILFSLQFLQNLNWVHNNFTFTQIPPGFSKLTRLTYLNLSNANVAGQIPIELLYMKNLVTLDLSTLYFSRGSQWCEAISSSLPYLQILRLSNCYLSGPIDSSLQNVQFLSDICLSQNNLSAPVLEIFADLPNLRSLHICFSSLYGKVPEKIFQGSTLEPLDLLENIFPQFPPNGSLHTLVLSNTTFSGTLPNSVGNLRVLSRIELSRCNFSGPIPNSNANLTQLLYLGLSYNNFTGTIPSFQMSKNITYIDLSHNALTGHVPFHSLSRPFKSSKY</sequence>
<evidence type="ECO:0000256" key="6">
    <source>
        <dbReference type="ARBA" id="ARBA00022989"/>
    </source>
</evidence>
<evidence type="ECO:0000256" key="1">
    <source>
        <dbReference type="ARBA" id="ARBA00004479"/>
    </source>
</evidence>
<keyword evidence="10" id="KW-1185">Reference proteome</keyword>
<keyword evidence="3" id="KW-0812">Transmembrane</keyword>
<comment type="caution">
    <text evidence="9">The sequence shown here is derived from an EMBL/GenBank/DDBJ whole genome shotgun (WGS) entry which is preliminary data.</text>
</comment>
<reference evidence="9 10" key="2">
    <citation type="submission" date="2020-07" db="EMBL/GenBank/DDBJ databases">
        <title>Genome assembly of wild tea tree DASZ reveals pedigree and selection history of tea varieties.</title>
        <authorList>
            <person name="Zhang W."/>
        </authorList>
    </citation>
    <scope>NUCLEOTIDE SEQUENCE [LARGE SCALE GENOMIC DNA]</scope>
    <source>
        <strain evidence="10">cv. G240</strain>
        <tissue evidence="9">Leaf</tissue>
    </source>
</reference>
<proteinExistence type="predicted"/>
<dbReference type="Proteomes" id="UP000593564">
    <property type="component" value="Unassembled WGS sequence"/>
</dbReference>
<accession>A0A7J7GJM9</accession>
<evidence type="ECO:0000313" key="9">
    <source>
        <dbReference type="EMBL" id="KAF5941003.1"/>
    </source>
</evidence>
<evidence type="ECO:0000256" key="5">
    <source>
        <dbReference type="ARBA" id="ARBA00022737"/>
    </source>
</evidence>
<evidence type="ECO:0000256" key="2">
    <source>
        <dbReference type="ARBA" id="ARBA00022614"/>
    </source>
</evidence>
<gene>
    <name evidence="9" type="ORF">HYC85_022170</name>
</gene>
<evidence type="ECO:0000256" key="4">
    <source>
        <dbReference type="ARBA" id="ARBA00022729"/>
    </source>
</evidence>
<dbReference type="Pfam" id="PF00560">
    <property type="entry name" value="LRR_1"/>
    <property type="match status" value="2"/>
</dbReference>
<dbReference type="SUPFAM" id="SSF52058">
    <property type="entry name" value="L domain-like"/>
    <property type="match status" value="1"/>
</dbReference>